<comment type="caution">
    <text evidence="1">The sequence shown here is derived from an EMBL/GenBank/DDBJ whole genome shotgun (WGS) entry which is preliminary data.</text>
</comment>
<dbReference type="Proteomes" id="UP000821845">
    <property type="component" value="Chromosome 2"/>
</dbReference>
<keyword evidence="2" id="KW-1185">Reference proteome</keyword>
<protein>
    <submittedName>
        <fullName evidence="1">Uncharacterized protein</fullName>
    </submittedName>
</protein>
<accession>A0ACB7T2G2</accession>
<gene>
    <name evidence="1" type="ORF">HPB50_026588</name>
</gene>
<evidence type="ECO:0000313" key="1">
    <source>
        <dbReference type="EMBL" id="KAH6940296.1"/>
    </source>
</evidence>
<evidence type="ECO:0000313" key="2">
    <source>
        <dbReference type="Proteomes" id="UP000821845"/>
    </source>
</evidence>
<proteinExistence type="predicted"/>
<dbReference type="EMBL" id="CM023482">
    <property type="protein sequence ID" value="KAH6940296.1"/>
    <property type="molecule type" value="Genomic_DNA"/>
</dbReference>
<reference evidence="1" key="1">
    <citation type="submission" date="2020-05" db="EMBL/GenBank/DDBJ databases">
        <title>Large-scale comparative analyses of tick genomes elucidate their genetic diversity and vector capacities.</title>
        <authorList>
            <person name="Jia N."/>
            <person name="Wang J."/>
            <person name="Shi W."/>
            <person name="Du L."/>
            <person name="Sun Y."/>
            <person name="Zhan W."/>
            <person name="Jiang J."/>
            <person name="Wang Q."/>
            <person name="Zhang B."/>
            <person name="Ji P."/>
            <person name="Sakyi L.B."/>
            <person name="Cui X."/>
            <person name="Yuan T."/>
            <person name="Jiang B."/>
            <person name="Yang W."/>
            <person name="Lam T.T.-Y."/>
            <person name="Chang Q."/>
            <person name="Ding S."/>
            <person name="Wang X."/>
            <person name="Zhu J."/>
            <person name="Ruan X."/>
            <person name="Zhao L."/>
            <person name="Wei J."/>
            <person name="Que T."/>
            <person name="Du C."/>
            <person name="Cheng J."/>
            <person name="Dai P."/>
            <person name="Han X."/>
            <person name="Huang E."/>
            <person name="Gao Y."/>
            <person name="Liu J."/>
            <person name="Shao H."/>
            <person name="Ye R."/>
            <person name="Li L."/>
            <person name="Wei W."/>
            <person name="Wang X."/>
            <person name="Wang C."/>
            <person name="Yang T."/>
            <person name="Huo Q."/>
            <person name="Li W."/>
            <person name="Guo W."/>
            <person name="Chen H."/>
            <person name="Zhou L."/>
            <person name="Ni X."/>
            <person name="Tian J."/>
            <person name="Zhou Y."/>
            <person name="Sheng Y."/>
            <person name="Liu T."/>
            <person name="Pan Y."/>
            <person name="Xia L."/>
            <person name="Li J."/>
            <person name="Zhao F."/>
            <person name="Cao W."/>
        </authorList>
    </citation>
    <scope>NUCLEOTIDE SEQUENCE</scope>
    <source>
        <strain evidence="1">Hyas-2018</strain>
    </source>
</reference>
<sequence>MTQGKILQHRPEWGTAPADSRNRLKQPTEPEVAAPSELDGDAASRGVEALDGRQGRKMRPLPTLSFLALATGSFHSSRP</sequence>
<name>A0ACB7T2G2_HYAAI</name>
<organism evidence="1 2">
    <name type="scientific">Hyalomma asiaticum</name>
    <name type="common">Tick</name>
    <dbReference type="NCBI Taxonomy" id="266040"/>
    <lineage>
        <taxon>Eukaryota</taxon>
        <taxon>Metazoa</taxon>
        <taxon>Ecdysozoa</taxon>
        <taxon>Arthropoda</taxon>
        <taxon>Chelicerata</taxon>
        <taxon>Arachnida</taxon>
        <taxon>Acari</taxon>
        <taxon>Parasitiformes</taxon>
        <taxon>Ixodida</taxon>
        <taxon>Ixodoidea</taxon>
        <taxon>Ixodidae</taxon>
        <taxon>Hyalomminae</taxon>
        <taxon>Hyalomma</taxon>
    </lineage>
</organism>